<accession>A0A6I4VYP1</accession>
<proteinExistence type="inferred from homology"/>
<keyword evidence="7 8" id="KW-0472">Membrane</keyword>
<evidence type="ECO:0000256" key="4">
    <source>
        <dbReference type="ARBA" id="ARBA00022544"/>
    </source>
</evidence>
<evidence type="ECO:0000256" key="5">
    <source>
        <dbReference type="ARBA" id="ARBA00022692"/>
    </source>
</evidence>
<evidence type="ECO:0000256" key="6">
    <source>
        <dbReference type="ARBA" id="ARBA00022989"/>
    </source>
</evidence>
<reference evidence="9 10" key="1">
    <citation type="submission" date="2019-12" db="EMBL/GenBank/DDBJ databases">
        <title>Whole-genome analyses of novel actinobacteria.</title>
        <authorList>
            <person name="Sahin N."/>
            <person name="Saygin H."/>
        </authorList>
    </citation>
    <scope>NUCLEOTIDE SEQUENCE [LARGE SCALE GENOMIC DNA]</scope>
    <source>
        <strain evidence="9 10">KC615</strain>
    </source>
</reference>
<comment type="subcellular location">
    <subcellularLocation>
        <location evidence="1">Membrane</location>
        <topology evidence="1">Multi-pass membrane protein</topology>
    </subcellularLocation>
</comment>
<keyword evidence="10" id="KW-1185">Reference proteome</keyword>
<name>A0A6I4VYP1_9BACL</name>
<feature type="transmembrane region" description="Helical" evidence="8">
    <location>
        <begin position="12"/>
        <end position="31"/>
    </location>
</feature>
<feature type="transmembrane region" description="Helical" evidence="8">
    <location>
        <begin position="37"/>
        <end position="57"/>
    </location>
</feature>
<evidence type="ECO:0000256" key="7">
    <source>
        <dbReference type="ARBA" id="ARBA00023136"/>
    </source>
</evidence>
<feature type="transmembrane region" description="Helical" evidence="8">
    <location>
        <begin position="306"/>
        <end position="325"/>
    </location>
</feature>
<feature type="transmembrane region" description="Helical" evidence="8">
    <location>
        <begin position="216"/>
        <end position="241"/>
    </location>
</feature>
<evidence type="ECO:0000256" key="3">
    <source>
        <dbReference type="ARBA" id="ARBA00022448"/>
    </source>
</evidence>
<evidence type="ECO:0000256" key="8">
    <source>
        <dbReference type="SAM" id="Phobius"/>
    </source>
</evidence>
<dbReference type="RefSeq" id="WP_160803348.1">
    <property type="nucleotide sequence ID" value="NZ_WUUL01000026.1"/>
</dbReference>
<keyword evidence="6 8" id="KW-1133">Transmembrane helix</keyword>
<dbReference type="EMBL" id="WUUL01000026">
    <property type="protein sequence ID" value="MXQ55983.1"/>
    <property type="molecule type" value="Genomic_DNA"/>
</dbReference>
<dbReference type="GO" id="GO:0009847">
    <property type="term" value="P:spore germination"/>
    <property type="evidence" value="ECO:0007669"/>
    <property type="project" value="InterPro"/>
</dbReference>
<evidence type="ECO:0000313" key="9">
    <source>
        <dbReference type="EMBL" id="MXQ55983.1"/>
    </source>
</evidence>
<keyword evidence="5 8" id="KW-0812">Transmembrane</keyword>
<dbReference type="Pfam" id="PF03845">
    <property type="entry name" value="Spore_permease"/>
    <property type="match status" value="1"/>
</dbReference>
<comment type="similarity">
    <text evidence="2">Belongs to the amino acid-polyamine-organocation (APC) superfamily. Spore germination protein (SGP) (TC 2.A.3.9) family.</text>
</comment>
<feature type="transmembrane region" description="Helical" evidence="8">
    <location>
        <begin position="340"/>
        <end position="362"/>
    </location>
</feature>
<evidence type="ECO:0000256" key="2">
    <source>
        <dbReference type="ARBA" id="ARBA00007998"/>
    </source>
</evidence>
<dbReference type="GO" id="GO:0016020">
    <property type="term" value="C:membrane"/>
    <property type="evidence" value="ECO:0007669"/>
    <property type="project" value="UniProtKB-SubCell"/>
</dbReference>
<feature type="transmembrane region" description="Helical" evidence="8">
    <location>
        <begin position="181"/>
        <end position="204"/>
    </location>
</feature>
<gene>
    <name evidence="9" type="ORF">GSM42_20100</name>
</gene>
<feature type="transmembrane region" description="Helical" evidence="8">
    <location>
        <begin position="269"/>
        <end position="294"/>
    </location>
</feature>
<protein>
    <submittedName>
        <fullName evidence="9">GerAB/ArcD/ProY family transporter</fullName>
    </submittedName>
</protein>
<organism evidence="9 10">
    <name type="scientific">Shimazuella alba</name>
    <dbReference type="NCBI Taxonomy" id="2690964"/>
    <lineage>
        <taxon>Bacteria</taxon>
        <taxon>Bacillati</taxon>
        <taxon>Bacillota</taxon>
        <taxon>Bacilli</taxon>
        <taxon>Bacillales</taxon>
        <taxon>Thermoactinomycetaceae</taxon>
        <taxon>Shimazuella</taxon>
    </lineage>
</organism>
<keyword evidence="4" id="KW-0309">Germination</keyword>
<feature type="transmembrane region" description="Helical" evidence="8">
    <location>
        <begin position="77"/>
        <end position="95"/>
    </location>
</feature>
<dbReference type="AlphaFoldDB" id="A0A6I4VYP1"/>
<keyword evidence="3" id="KW-0813">Transport</keyword>
<dbReference type="Proteomes" id="UP000430692">
    <property type="component" value="Unassembled WGS sequence"/>
</dbReference>
<dbReference type="PANTHER" id="PTHR34975">
    <property type="entry name" value="SPORE GERMINATION PROTEIN A2"/>
    <property type="match status" value="1"/>
</dbReference>
<evidence type="ECO:0000256" key="1">
    <source>
        <dbReference type="ARBA" id="ARBA00004141"/>
    </source>
</evidence>
<dbReference type="InterPro" id="IPR004761">
    <property type="entry name" value="Spore_GerAB"/>
</dbReference>
<evidence type="ECO:0000313" key="10">
    <source>
        <dbReference type="Proteomes" id="UP000430692"/>
    </source>
</evidence>
<feature type="transmembrane region" description="Helical" evidence="8">
    <location>
        <begin position="143"/>
        <end position="161"/>
    </location>
</feature>
<feature type="transmembrane region" description="Helical" evidence="8">
    <location>
        <begin position="115"/>
        <end position="131"/>
    </location>
</feature>
<dbReference type="PANTHER" id="PTHR34975:SF2">
    <property type="entry name" value="SPORE GERMINATION PROTEIN A2"/>
    <property type="match status" value="1"/>
</dbReference>
<comment type="caution">
    <text evidence="9">The sequence shown here is derived from an EMBL/GenBank/DDBJ whole genome shotgun (WGS) entry which is preliminary data.</text>
</comment>
<sequence>MEKAKISAIQLFALMFIFDLGTALIVSYGVTAGKDDWLSILLGMSGGIILFFIYYPVYRKYPDLPLTSYIGEIFGKYIGWIFGFLYCISFLYIAARNVRDFGDLLSSSTLTETPLLVIHTSFVLVICYVLYQGIEVLGRTAEIFLFVLILLGIIGNFFVLVSGDITFQQIRPPLEHGWGPIITTAFPTITTFPFGEMFAFMMLMPYLNKTKLVKKTWLSALICSGLILSWTAFLNMTVLGLDVMERSTFPTLATIGKVSLFDFIERLDAIVVLTLLLTVFFKAAIFLYSAVIGIVDLFKLKNHQQIILPVGIILIFTSMTIASSFSEHLEEGFDASIKFVHIPFFIIIPFLMLVISFIRNYIKKRSNAK</sequence>
<dbReference type="NCBIfam" id="TIGR00912">
    <property type="entry name" value="2A0309"/>
    <property type="match status" value="1"/>
</dbReference>